<comment type="caution">
    <text evidence="4">The sequence shown here is derived from an EMBL/GenBank/DDBJ whole genome shotgun (WGS) entry which is preliminary data.</text>
</comment>
<evidence type="ECO:0000259" key="3">
    <source>
        <dbReference type="Pfam" id="PF08797"/>
    </source>
</evidence>
<dbReference type="Pfam" id="PF08797">
    <property type="entry name" value="HIRAN"/>
    <property type="match status" value="1"/>
</dbReference>
<keyword evidence="5" id="KW-1185">Reference proteome</keyword>
<name>A0A415PKT6_9FIRM</name>
<proteinExistence type="predicted"/>
<dbReference type="AlphaFoldDB" id="A0A415PKT6"/>
<dbReference type="GO" id="GO:0016818">
    <property type="term" value="F:hydrolase activity, acting on acid anhydrides, in phosphorus-containing anhydrides"/>
    <property type="evidence" value="ECO:0007669"/>
    <property type="project" value="InterPro"/>
</dbReference>
<accession>A0A415PKT6</accession>
<organism evidence="4 5">
    <name type="scientific">Amedibacillus dolichus</name>
    <dbReference type="NCBI Taxonomy" id="31971"/>
    <lineage>
        <taxon>Bacteria</taxon>
        <taxon>Bacillati</taxon>
        <taxon>Bacillota</taxon>
        <taxon>Erysipelotrichia</taxon>
        <taxon>Erysipelotrichales</taxon>
        <taxon>Erysipelotrichaceae</taxon>
        <taxon>Amedibacillus</taxon>
    </lineage>
</organism>
<dbReference type="RefSeq" id="WP_118365418.1">
    <property type="nucleotide sequence ID" value="NZ_QRPK01000012.1"/>
</dbReference>
<dbReference type="Proteomes" id="UP000284868">
    <property type="component" value="Unassembled WGS sequence"/>
</dbReference>
<feature type="domain" description="HIRAN" evidence="3">
    <location>
        <begin position="2"/>
        <end position="54"/>
    </location>
</feature>
<dbReference type="GO" id="GO:0008270">
    <property type="term" value="F:zinc ion binding"/>
    <property type="evidence" value="ECO:0007669"/>
    <property type="project" value="InterPro"/>
</dbReference>
<evidence type="ECO:0000313" key="4">
    <source>
        <dbReference type="EMBL" id="RHM13329.1"/>
    </source>
</evidence>
<gene>
    <name evidence="4" type="ORF">DWZ83_03925</name>
</gene>
<dbReference type="GO" id="GO:0003676">
    <property type="term" value="F:nucleic acid binding"/>
    <property type="evidence" value="ECO:0007669"/>
    <property type="project" value="InterPro"/>
</dbReference>
<keyword evidence="2" id="KW-0378">Hydrolase</keyword>
<evidence type="ECO:0000256" key="2">
    <source>
        <dbReference type="ARBA" id="ARBA00022801"/>
    </source>
</evidence>
<dbReference type="OrthoDB" id="2988931at2"/>
<dbReference type="InterPro" id="IPR014905">
    <property type="entry name" value="HIRAN"/>
</dbReference>
<evidence type="ECO:0000256" key="1">
    <source>
        <dbReference type="ARBA" id="ARBA00022723"/>
    </source>
</evidence>
<dbReference type="Gene3D" id="3.30.70.2330">
    <property type="match status" value="1"/>
</dbReference>
<evidence type="ECO:0000313" key="5">
    <source>
        <dbReference type="Proteomes" id="UP000284868"/>
    </source>
</evidence>
<reference evidence="4 5" key="1">
    <citation type="submission" date="2018-08" db="EMBL/GenBank/DDBJ databases">
        <title>A genome reference for cultivated species of the human gut microbiota.</title>
        <authorList>
            <person name="Zou Y."/>
            <person name="Xue W."/>
            <person name="Luo G."/>
        </authorList>
    </citation>
    <scope>NUCLEOTIDE SEQUENCE [LARGE SCALE GENOMIC DNA]</scope>
    <source>
        <strain evidence="4 5">AF35-6BH</strain>
    </source>
</reference>
<dbReference type="EMBL" id="QRPK01000012">
    <property type="protein sequence ID" value="RHM13329.1"/>
    <property type="molecule type" value="Genomic_DNA"/>
</dbReference>
<sequence>MYITISGMGHYLGMDVFRLGQILFLEKEESNQHDVEAIKVCMEGGAQIGYVANSTYTRAIGTYSAGYIYRDFERTAKAKVAFITHDMVIAELLVETKAQ</sequence>
<keyword evidence="1" id="KW-0479">Metal-binding</keyword>
<protein>
    <recommendedName>
        <fullName evidence="3">HIRAN domain-containing protein</fullName>
    </recommendedName>
</protein>